<evidence type="ECO:0000256" key="2">
    <source>
        <dbReference type="ARBA" id="ARBA00022448"/>
    </source>
</evidence>
<dbReference type="CDD" id="cd06340">
    <property type="entry name" value="PBP1_ABC_ligand_binding-like"/>
    <property type="match status" value="1"/>
</dbReference>
<keyword evidence="2" id="KW-0813">Transport</keyword>
<dbReference type="OrthoDB" id="7855203at2"/>
<evidence type="ECO:0000259" key="6">
    <source>
        <dbReference type="Pfam" id="PF13458"/>
    </source>
</evidence>
<keyword evidence="4" id="KW-0029">Amino-acid transport</keyword>
<dbReference type="EMBL" id="VWPK01000016">
    <property type="protein sequence ID" value="KAA5611948.1"/>
    <property type="molecule type" value="Genomic_DNA"/>
</dbReference>
<proteinExistence type="inferred from homology"/>
<sequence length="440" mass="46772">MEPDPHGPGAGPPGPRRVVLPPAQEATAVSHRETRRDRHPARRLTRRALLGTGAALAVGAPAILRAAPAPVRIGILQPVTGALAQDGELGRLGAQLAIEEINAAGGLKALGGASIEMVFGDARSNPEAATQEVERLQNERVAAIVGGYASPICLAASQAAARYDLPYLVDVGVSDQIVQRGLANTFRFAPGFGKVTTVALDNLARLNDAVGRPAKTVVLVHEDGLFGAGLAKLMQAELPKRGFEILETIAHPTPARDMSNVALRIRALQPDLVIPSSYYGESVLLARTMRQQRIRPKGIYCVLNGAASNYRFVREFPDAAAGVMDCNHWADPRNPAAQALQKKVEAAGRLWTYNVQLNYSCVRLMADAIERAGSADRGKIIEALAASTFTGHIMPYGPTRFVGGQNQGAAPVNTQVQDGTIRVIFPDSFADAKPMFPVKG</sequence>
<dbReference type="InterPro" id="IPR006311">
    <property type="entry name" value="TAT_signal"/>
</dbReference>
<dbReference type="InterPro" id="IPR000709">
    <property type="entry name" value="Leu_Ile_Val-bd"/>
</dbReference>
<dbReference type="GO" id="GO:0006865">
    <property type="term" value="P:amino acid transport"/>
    <property type="evidence" value="ECO:0007669"/>
    <property type="project" value="UniProtKB-KW"/>
</dbReference>
<keyword evidence="8" id="KW-1185">Reference proteome</keyword>
<evidence type="ECO:0000256" key="3">
    <source>
        <dbReference type="ARBA" id="ARBA00022729"/>
    </source>
</evidence>
<dbReference type="AlphaFoldDB" id="A0A5M6IWW4"/>
<evidence type="ECO:0000256" key="1">
    <source>
        <dbReference type="ARBA" id="ARBA00010062"/>
    </source>
</evidence>
<dbReference type="PRINTS" id="PR00337">
    <property type="entry name" value="LEUILEVALBP"/>
</dbReference>
<reference evidence="7 8" key="1">
    <citation type="submission" date="2019-09" db="EMBL/GenBank/DDBJ databases">
        <title>Genome sequence of Rhodovastum atsumiense, a diverse member of the Acetobacteraceae family of non-sulfur purple photosynthetic bacteria.</title>
        <authorList>
            <person name="Meyer T."/>
            <person name="Kyndt J."/>
        </authorList>
    </citation>
    <scope>NUCLEOTIDE SEQUENCE [LARGE SCALE GENOMIC DNA]</scope>
    <source>
        <strain evidence="7 8">DSM 21279</strain>
    </source>
</reference>
<dbReference type="InterPro" id="IPR051010">
    <property type="entry name" value="BCAA_transport"/>
</dbReference>
<dbReference type="Pfam" id="PF13458">
    <property type="entry name" value="Peripla_BP_6"/>
    <property type="match status" value="1"/>
</dbReference>
<feature type="domain" description="Leucine-binding protein" evidence="6">
    <location>
        <begin position="70"/>
        <end position="412"/>
    </location>
</feature>
<dbReference type="InterPro" id="IPR028081">
    <property type="entry name" value="Leu-bd"/>
</dbReference>
<organism evidence="7 8">
    <name type="scientific">Rhodovastum atsumiense</name>
    <dbReference type="NCBI Taxonomy" id="504468"/>
    <lineage>
        <taxon>Bacteria</taxon>
        <taxon>Pseudomonadati</taxon>
        <taxon>Pseudomonadota</taxon>
        <taxon>Alphaproteobacteria</taxon>
        <taxon>Acetobacterales</taxon>
        <taxon>Acetobacteraceae</taxon>
        <taxon>Rhodovastum</taxon>
    </lineage>
</organism>
<dbReference type="Proteomes" id="UP000325255">
    <property type="component" value="Unassembled WGS sequence"/>
</dbReference>
<evidence type="ECO:0000256" key="5">
    <source>
        <dbReference type="SAM" id="MobiDB-lite"/>
    </source>
</evidence>
<evidence type="ECO:0000313" key="7">
    <source>
        <dbReference type="EMBL" id="KAA5611948.1"/>
    </source>
</evidence>
<dbReference type="PANTHER" id="PTHR30483">
    <property type="entry name" value="LEUCINE-SPECIFIC-BINDING PROTEIN"/>
    <property type="match status" value="1"/>
</dbReference>
<protein>
    <submittedName>
        <fullName evidence="7">ABC transporter substrate-binding protein</fullName>
    </submittedName>
</protein>
<name>A0A5M6IWW4_9PROT</name>
<dbReference type="Gene3D" id="3.40.50.2300">
    <property type="match status" value="2"/>
</dbReference>
<evidence type="ECO:0000313" key="8">
    <source>
        <dbReference type="Proteomes" id="UP000325255"/>
    </source>
</evidence>
<comment type="similarity">
    <text evidence="1">Belongs to the leucine-binding protein family.</text>
</comment>
<keyword evidence="3" id="KW-0732">Signal</keyword>
<dbReference type="SUPFAM" id="SSF53822">
    <property type="entry name" value="Periplasmic binding protein-like I"/>
    <property type="match status" value="1"/>
</dbReference>
<accession>A0A5M6IWW4</accession>
<dbReference type="PANTHER" id="PTHR30483:SF37">
    <property type="entry name" value="ABC TRANSPORTER SUBSTRATE-BINDING PROTEIN"/>
    <property type="match status" value="1"/>
</dbReference>
<dbReference type="PROSITE" id="PS51318">
    <property type="entry name" value="TAT"/>
    <property type="match status" value="1"/>
</dbReference>
<comment type="caution">
    <text evidence="7">The sequence shown here is derived from an EMBL/GenBank/DDBJ whole genome shotgun (WGS) entry which is preliminary data.</text>
</comment>
<gene>
    <name evidence="7" type="ORF">F1189_11840</name>
</gene>
<feature type="region of interest" description="Disordered" evidence="5">
    <location>
        <begin position="1"/>
        <end position="41"/>
    </location>
</feature>
<evidence type="ECO:0000256" key="4">
    <source>
        <dbReference type="ARBA" id="ARBA00022970"/>
    </source>
</evidence>
<dbReference type="InterPro" id="IPR028082">
    <property type="entry name" value="Peripla_BP_I"/>
</dbReference>